<dbReference type="EMBL" id="BAVZ01000018">
    <property type="protein sequence ID" value="GAF10067.1"/>
    <property type="molecule type" value="Genomic_DNA"/>
</dbReference>
<evidence type="ECO:0000313" key="1">
    <source>
        <dbReference type="EMBL" id="GAF10067.1"/>
    </source>
</evidence>
<sequence>MLNIGDLWILSLIWADCRAAFIHPIRNEGDVLHIRYGLRIQASLPLSNIQEVSSALEFNPDKEEIKQAAMPMLTPNVRITLKYPLQVETILLMNRQVSTIYLAMDEPAAFALTIEQKCFHHNSE</sequence>
<proteinExistence type="predicted"/>
<dbReference type="Proteomes" id="UP000019364">
    <property type="component" value="Unassembled WGS sequence"/>
</dbReference>
<evidence type="ECO:0000313" key="2">
    <source>
        <dbReference type="Proteomes" id="UP000019364"/>
    </source>
</evidence>
<dbReference type="STRING" id="1236976.JCM16418_4240"/>
<organism evidence="1 2">
    <name type="scientific">Paenibacillus pini JCM 16418</name>
    <dbReference type="NCBI Taxonomy" id="1236976"/>
    <lineage>
        <taxon>Bacteria</taxon>
        <taxon>Bacillati</taxon>
        <taxon>Bacillota</taxon>
        <taxon>Bacilli</taxon>
        <taxon>Bacillales</taxon>
        <taxon>Paenibacillaceae</taxon>
        <taxon>Paenibacillus</taxon>
    </lineage>
</organism>
<name>W7YNS7_9BACL</name>
<gene>
    <name evidence="1" type="ORF">JCM16418_4240</name>
</gene>
<reference evidence="1 2" key="1">
    <citation type="journal article" date="2014" name="Genome Announc.">
        <title>Draft Genome Sequence of Paenibacillus pini JCM 16418T, Isolated from the Rhizosphere of Pine Tree.</title>
        <authorList>
            <person name="Yuki M."/>
            <person name="Oshima K."/>
            <person name="Suda W."/>
            <person name="Oshida Y."/>
            <person name="Kitamura K."/>
            <person name="Iida Y."/>
            <person name="Hattori M."/>
            <person name="Ohkuma M."/>
        </authorList>
    </citation>
    <scope>NUCLEOTIDE SEQUENCE [LARGE SCALE GENOMIC DNA]</scope>
    <source>
        <strain evidence="1 2">JCM 16418</strain>
    </source>
</reference>
<accession>W7YNS7</accession>
<dbReference type="AlphaFoldDB" id="W7YNS7"/>
<comment type="caution">
    <text evidence="1">The sequence shown here is derived from an EMBL/GenBank/DDBJ whole genome shotgun (WGS) entry which is preliminary data.</text>
</comment>
<protein>
    <submittedName>
        <fullName evidence="1">Uncharacterized protein</fullName>
    </submittedName>
</protein>
<keyword evidence="2" id="KW-1185">Reference proteome</keyword>